<feature type="region of interest" description="Disordered" evidence="1">
    <location>
        <begin position="204"/>
        <end position="228"/>
    </location>
</feature>
<proteinExistence type="predicted"/>
<feature type="region of interest" description="Disordered" evidence="1">
    <location>
        <begin position="144"/>
        <end position="171"/>
    </location>
</feature>
<evidence type="ECO:0000313" key="3">
    <source>
        <dbReference type="Proteomes" id="UP001054857"/>
    </source>
</evidence>
<name>A0AAD3DJD6_9CHLO</name>
<feature type="compositionally biased region" description="Low complexity" evidence="1">
    <location>
        <begin position="144"/>
        <end position="170"/>
    </location>
</feature>
<keyword evidence="3" id="KW-1185">Reference proteome</keyword>
<dbReference type="Proteomes" id="UP001054857">
    <property type="component" value="Unassembled WGS sequence"/>
</dbReference>
<feature type="compositionally biased region" description="Low complexity" evidence="1">
    <location>
        <begin position="317"/>
        <end position="340"/>
    </location>
</feature>
<dbReference type="SUPFAM" id="SSF81923">
    <property type="entry name" value="Double Clp-N motif"/>
    <property type="match status" value="1"/>
</dbReference>
<feature type="compositionally biased region" description="Low complexity" evidence="1">
    <location>
        <begin position="287"/>
        <end position="302"/>
    </location>
</feature>
<dbReference type="AlphaFoldDB" id="A0AAD3DJD6"/>
<reference evidence="2 3" key="1">
    <citation type="journal article" date="2021" name="Sci. Rep.">
        <title>Genome sequencing of the multicellular alga Astrephomene provides insights into convergent evolution of germ-soma differentiation.</title>
        <authorList>
            <person name="Yamashita S."/>
            <person name="Yamamoto K."/>
            <person name="Matsuzaki R."/>
            <person name="Suzuki S."/>
            <person name="Yamaguchi H."/>
            <person name="Hirooka S."/>
            <person name="Minakuchi Y."/>
            <person name="Miyagishima S."/>
            <person name="Kawachi M."/>
            <person name="Toyoda A."/>
            <person name="Nozaki H."/>
        </authorList>
    </citation>
    <scope>NUCLEOTIDE SEQUENCE [LARGE SCALE GENOMIC DNA]</scope>
    <source>
        <strain evidence="2 3">NIES-4017</strain>
    </source>
</reference>
<feature type="compositionally biased region" description="Low complexity" evidence="1">
    <location>
        <begin position="211"/>
        <end position="223"/>
    </location>
</feature>
<accession>A0AAD3DJD6</accession>
<evidence type="ECO:0000256" key="1">
    <source>
        <dbReference type="SAM" id="MobiDB-lite"/>
    </source>
</evidence>
<dbReference type="EMBL" id="BMAR01000002">
    <property type="protein sequence ID" value="GFR41783.1"/>
    <property type="molecule type" value="Genomic_DNA"/>
</dbReference>
<feature type="compositionally biased region" description="Low complexity" evidence="1">
    <location>
        <begin position="380"/>
        <end position="391"/>
    </location>
</feature>
<evidence type="ECO:0000313" key="2">
    <source>
        <dbReference type="EMBL" id="GFR41783.1"/>
    </source>
</evidence>
<protein>
    <recommendedName>
        <fullName evidence="4">Clp R domain-containing protein</fullName>
    </recommendedName>
</protein>
<feature type="compositionally biased region" description="Gly residues" evidence="1">
    <location>
        <begin position="468"/>
        <end position="478"/>
    </location>
</feature>
<gene>
    <name evidence="2" type="ORF">Agub_g2545</name>
</gene>
<feature type="region of interest" description="Disordered" evidence="1">
    <location>
        <begin position="286"/>
        <end position="391"/>
    </location>
</feature>
<sequence>MQSNCVHNALGGSSFGSTCYRGNGQLRAINSISYAVPTRMTGFRCITAHNRSCMTRLLDSWPQAALPRPRRSPHNPQLGTAHRLGTLTKRAAIPSSVPSPGTLPYSSEAARAVRAAKEQAVRQGCMFAGPDQILLGVLAAGSGNRNRNRSGQNNDENNSSNSSSSSGNNNFMTAAGLLETALNGGDVDSVREWINEQTGLLAPLTYGGGSSSNRPTGSSSGSSSSGGGGFHVSSGTLLASDVEFTWAGREVLRRAQEGAQEMGSRSVGTYHLLLVLLEQGRERQEGQGEWQGLQQRQQQQHGEGWGEQRQAEEVSSESTAAVADTHAAAASQAEEQQGEGQHAEREGEGRGSGGADVSGGGHGGGGVPGVGRSAGGGKAVTGSSSGSSSVSGVLPLLLRTVGADVTALRRQLLDLAERDEEAPPAVSGEAALREMVANLRRLHEQQERRRQQQQQAGRPGVPYEWGGAASGGGQGGGAAHDDDLYE</sequence>
<dbReference type="InterPro" id="IPR036628">
    <property type="entry name" value="Clp_N_dom_sf"/>
</dbReference>
<dbReference type="Gene3D" id="1.10.1780.10">
    <property type="entry name" value="Clp, N-terminal domain"/>
    <property type="match status" value="1"/>
</dbReference>
<organism evidence="2 3">
    <name type="scientific">Astrephomene gubernaculifera</name>
    <dbReference type="NCBI Taxonomy" id="47775"/>
    <lineage>
        <taxon>Eukaryota</taxon>
        <taxon>Viridiplantae</taxon>
        <taxon>Chlorophyta</taxon>
        <taxon>core chlorophytes</taxon>
        <taxon>Chlorophyceae</taxon>
        <taxon>CS clade</taxon>
        <taxon>Chlamydomonadales</taxon>
        <taxon>Astrephomenaceae</taxon>
        <taxon>Astrephomene</taxon>
    </lineage>
</organism>
<feature type="compositionally biased region" description="Gly residues" evidence="1">
    <location>
        <begin position="350"/>
        <end position="379"/>
    </location>
</feature>
<comment type="caution">
    <text evidence="2">The sequence shown here is derived from an EMBL/GenBank/DDBJ whole genome shotgun (WGS) entry which is preliminary data.</text>
</comment>
<evidence type="ECO:0008006" key="4">
    <source>
        <dbReference type="Google" id="ProtNLM"/>
    </source>
</evidence>
<feature type="region of interest" description="Disordered" evidence="1">
    <location>
        <begin position="443"/>
        <end position="486"/>
    </location>
</feature>